<reference evidence="5" key="1">
    <citation type="submission" date="2020-12" db="EMBL/GenBank/DDBJ databases">
        <title>Metabolic potential, ecology and presence of endohyphal bacteria is reflected in genomic diversity of Mucoromycotina.</title>
        <authorList>
            <person name="Muszewska A."/>
            <person name="Okrasinska A."/>
            <person name="Steczkiewicz K."/>
            <person name="Drgas O."/>
            <person name="Orlowska M."/>
            <person name="Perlinska-Lenart U."/>
            <person name="Aleksandrzak-Piekarczyk T."/>
            <person name="Szatraj K."/>
            <person name="Zielenkiewicz U."/>
            <person name="Pilsyk S."/>
            <person name="Malc E."/>
            <person name="Mieczkowski P."/>
            <person name="Kruszewska J.S."/>
            <person name="Biernat P."/>
            <person name="Pawlowska J."/>
        </authorList>
    </citation>
    <scope>NUCLEOTIDE SEQUENCE</scope>
    <source>
        <strain evidence="5">WA0000067209</strain>
    </source>
</reference>
<comment type="caution">
    <text evidence="5">The sequence shown here is derived from an EMBL/GenBank/DDBJ whole genome shotgun (WGS) entry which is preliminary data.</text>
</comment>
<name>A0A8H7PRI7_MORIS</name>
<dbReference type="Proteomes" id="UP000654370">
    <property type="component" value="Unassembled WGS sequence"/>
</dbReference>
<gene>
    <name evidence="5" type="ORF">INT43_001724</name>
</gene>
<evidence type="ECO:0000256" key="4">
    <source>
        <dbReference type="SAM" id="MobiDB-lite"/>
    </source>
</evidence>
<dbReference type="AlphaFoldDB" id="A0A8H7PRI7"/>
<evidence type="ECO:0000256" key="3">
    <source>
        <dbReference type="ARBA" id="ARBA00029509"/>
    </source>
</evidence>
<sequence>MSIQSQTFAQSWKVYRDRAVKTKQILNATKAIMNDNVGLNHVHDLLNKIGIPHNASAISVVTIIGSKDTAGRSETARTTFIDAANSIVGDAVFSNTSELSMDLQVYYSKSKATTYFLLDTAVDYQKLAEFAEVIGEDNQDFQNLLTKYDGQLLRTMLLLFWISHLVVPILPSQMLNTELPTTLTSLLQAKQSINTHMTQLLIACWRKWDIPIPGALAERKDGKREKERDPPKPSPWWGPGKSVPSLVVVGQNVIVLSSDKTVAAHLPTAVKKVQDSTTSKLKYLFRAMHLLSSTAADGGSSVTPGNENRTLFTVPAASTQSFVFIIPSSENLKNYAKTSYNDPFQQPPSLESLIELLNSSSDGKQSKINHEESLLSDYNGKLLRNFVSNALKTAVHAAGRPATHVNAAASSGSKRPYKTELPSAVQVFSALMIGMDILIDQLHDEDLRRAMIADSPGAKGIIQQIEAALRKRIDLVLDVDNVYSKNQCTESMQKSLDAYTKDLPLYYTEQYHFLKRDIALSMYEITAQGPCSADYRQRLLQECDDFWQHGRQRCESKSLTGRECCLKRGHELDSLSQQNHTTDEQNEKAGSSRQMLKFHNSGYRPLHACNCGQSQKIREDPFTLIDANVNFYKGFMCCTAEPKLDVELNAQEEHALQLCLTKLGSAKVYRHHVGLDNCEGFTAAAKYLLPWDIPLKNESTDPNVVKSQIAAVSPQISAVDKVEAIKSMDEANWPALGQAPKVSSTPAMVVPSYEMFPALGASRQTEAPERTDMKSKPETNSVPVSVPETKREGRRRRRGDKGSQSNKAIHCYLHLEYECPLGHRFMSCGDGKVCKHGHMKQESAKRLLNQDPPIYILCPCNYIGDQRNSKPSITAQLQRIWIVAPDAPGTLKLNIVCKFQVVQSGGVQAFVAFTEAQTIPTNGMYVLRLPYIYTDSSNSELIPISLDAETRTRSAKLERNFISYVEPSQTE</sequence>
<evidence type="ECO:0000313" key="5">
    <source>
        <dbReference type="EMBL" id="KAG2178878.1"/>
    </source>
</evidence>
<dbReference type="PANTHER" id="PTHR13091">
    <property type="entry name" value="AMPLIFIED IN BREAST CANCER 2-RELATED"/>
    <property type="match status" value="1"/>
</dbReference>
<proteinExistence type="inferred from homology"/>
<evidence type="ECO:0000313" key="6">
    <source>
        <dbReference type="Proteomes" id="UP000654370"/>
    </source>
</evidence>
<feature type="region of interest" description="Disordered" evidence="4">
    <location>
        <begin position="217"/>
        <end position="239"/>
    </location>
</feature>
<dbReference type="EMBL" id="JAEPQZ010000007">
    <property type="protein sequence ID" value="KAG2178878.1"/>
    <property type="molecule type" value="Genomic_DNA"/>
</dbReference>
<organism evidence="5 6">
    <name type="scientific">Mortierella isabellina</name>
    <name type="common">Filamentous fungus</name>
    <name type="synonym">Umbelopsis isabellina</name>
    <dbReference type="NCBI Taxonomy" id="91625"/>
    <lineage>
        <taxon>Eukaryota</taxon>
        <taxon>Fungi</taxon>
        <taxon>Fungi incertae sedis</taxon>
        <taxon>Mucoromycota</taxon>
        <taxon>Mucoromycotina</taxon>
        <taxon>Umbelopsidomycetes</taxon>
        <taxon>Umbelopsidales</taxon>
        <taxon>Umbelopsidaceae</taxon>
        <taxon>Umbelopsis</taxon>
    </lineage>
</organism>
<evidence type="ECO:0000256" key="2">
    <source>
        <dbReference type="ARBA" id="ARBA00023161"/>
    </source>
</evidence>
<keyword evidence="2" id="KW-0866">Nonsense-mediated mRNA decay</keyword>
<dbReference type="PANTHER" id="PTHR13091:SF0">
    <property type="entry name" value="NONSENSE-MEDIATED MRNA DECAY FACTOR SMG8"/>
    <property type="match status" value="1"/>
</dbReference>
<protein>
    <recommendedName>
        <fullName evidence="3">Nonsense-mediated mRNA decay factor SMG8</fullName>
    </recommendedName>
</protein>
<feature type="region of interest" description="Disordered" evidence="4">
    <location>
        <begin position="760"/>
        <end position="803"/>
    </location>
</feature>
<accession>A0A8H7PRI7</accession>
<dbReference type="GO" id="GO:0000184">
    <property type="term" value="P:nuclear-transcribed mRNA catabolic process, nonsense-mediated decay"/>
    <property type="evidence" value="ECO:0007669"/>
    <property type="project" value="UniProtKB-KW"/>
</dbReference>
<evidence type="ECO:0000256" key="1">
    <source>
        <dbReference type="ARBA" id="ARBA00006443"/>
    </source>
</evidence>
<keyword evidence="6" id="KW-1185">Reference proteome</keyword>
<feature type="compositionally biased region" description="Basic and acidic residues" evidence="4">
    <location>
        <begin position="217"/>
        <end position="231"/>
    </location>
</feature>
<feature type="compositionally biased region" description="Basic and acidic residues" evidence="4">
    <location>
        <begin position="766"/>
        <end position="777"/>
    </location>
</feature>
<dbReference type="InterPro" id="IPR019354">
    <property type="entry name" value="SMG8-like"/>
</dbReference>
<comment type="similarity">
    <text evidence="1">Belongs to the SMG8 family.</text>
</comment>
<dbReference type="OrthoDB" id="63589at2759"/>
<dbReference type="Pfam" id="PF10220">
    <property type="entry name" value="Smg8_Smg9"/>
    <property type="match status" value="3"/>
</dbReference>